<dbReference type="SUPFAM" id="SSF53850">
    <property type="entry name" value="Periplasmic binding protein-like II"/>
    <property type="match status" value="1"/>
</dbReference>
<accession>A0ABD5PJC0</accession>
<comment type="caution">
    <text evidence="2">The sequence shown here is derived from an EMBL/GenBank/DDBJ whole genome shotgun (WGS) entry which is preliminary data.</text>
</comment>
<protein>
    <submittedName>
        <fullName evidence="2">Glycine betaine ABC transporter substrate-binding protein</fullName>
    </submittedName>
</protein>
<dbReference type="PROSITE" id="PS51318">
    <property type="entry name" value="TAT"/>
    <property type="match status" value="1"/>
</dbReference>
<dbReference type="EMBL" id="JBHSFA010000001">
    <property type="protein sequence ID" value="MFC4540504.1"/>
    <property type="molecule type" value="Genomic_DNA"/>
</dbReference>
<feature type="domain" description="ABC-type glycine betaine transport system substrate-binding" evidence="1">
    <location>
        <begin position="36"/>
        <end position="305"/>
    </location>
</feature>
<dbReference type="AlphaFoldDB" id="A0ABD5PJC0"/>
<keyword evidence="3" id="KW-1185">Reference proteome</keyword>
<dbReference type="Proteomes" id="UP001595898">
    <property type="component" value="Unassembled WGS sequence"/>
</dbReference>
<evidence type="ECO:0000313" key="3">
    <source>
        <dbReference type="Proteomes" id="UP001595898"/>
    </source>
</evidence>
<gene>
    <name evidence="2" type="ORF">ACFO5R_01020</name>
</gene>
<reference evidence="2 3" key="1">
    <citation type="journal article" date="2019" name="Int. J. Syst. Evol. Microbiol.">
        <title>The Global Catalogue of Microorganisms (GCM) 10K type strain sequencing project: providing services to taxonomists for standard genome sequencing and annotation.</title>
        <authorList>
            <consortium name="The Broad Institute Genomics Platform"/>
            <consortium name="The Broad Institute Genome Sequencing Center for Infectious Disease"/>
            <person name="Wu L."/>
            <person name="Ma J."/>
        </authorList>
    </citation>
    <scope>NUCLEOTIDE SEQUENCE [LARGE SCALE GENOMIC DNA]</scope>
    <source>
        <strain evidence="2 3">WLHS5</strain>
    </source>
</reference>
<proteinExistence type="predicted"/>
<evidence type="ECO:0000313" key="2">
    <source>
        <dbReference type="EMBL" id="MFC4540504.1"/>
    </source>
</evidence>
<dbReference type="InterPro" id="IPR007210">
    <property type="entry name" value="ABC_Gly_betaine_transp_sub-bd"/>
</dbReference>
<dbReference type="RefSeq" id="WP_250142547.1">
    <property type="nucleotide sequence ID" value="NZ_JALIQP010000007.1"/>
</dbReference>
<dbReference type="Gene3D" id="3.40.190.120">
    <property type="entry name" value="Osmoprotection protein (prox), domain 2"/>
    <property type="match status" value="1"/>
</dbReference>
<dbReference type="PROSITE" id="PS51257">
    <property type="entry name" value="PROKAR_LIPOPROTEIN"/>
    <property type="match status" value="1"/>
</dbReference>
<dbReference type="InterPro" id="IPR006311">
    <property type="entry name" value="TAT_signal"/>
</dbReference>
<dbReference type="Gene3D" id="3.40.190.10">
    <property type="entry name" value="Periplasmic binding protein-like II"/>
    <property type="match status" value="1"/>
</dbReference>
<dbReference type="Pfam" id="PF04069">
    <property type="entry name" value="OpuAC"/>
    <property type="match status" value="1"/>
</dbReference>
<name>A0ABD5PJC0_9EURY</name>
<organism evidence="2 3">
    <name type="scientific">Halosolutus amylolyticus</name>
    <dbReference type="NCBI Taxonomy" id="2932267"/>
    <lineage>
        <taxon>Archaea</taxon>
        <taxon>Methanobacteriati</taxon>
        <taxon>Methanobacteriota</taxon>
        <taxon>Stenosarchaea group</taxon>
        <taxon>Halobacteria</taxon>
        <taxon>Halobacteriales</taxon>
        <taxon>Natrialbaceae</taxon>
        <taxon>Halosolutus</taxon>
    </lineage>
</organism>
<sequence>MTTSVNRRRLLKATGAGALGSTAGCLALLDGGGGDDITVGGKEFTEQLILSYISIHMLEDAGYGVDDSSGLGGNTANHEALVQGETDHYWEYTGTGLNYHLGLEDEKITDPDEQYQRVAGEYEDEHGIVWLDMAPFNNTYVVTANQEWQAETGVETITGLAEHINDGNEVTWGVSNQYLENPTALGDMPEFYGYEDSMDNVTYEEMAIGTINYRAVEEGEVDLGVGFQTDPQLQQFDVGTVEDDETWFVIYYPAPLVREEALDDDVREALNAPTEHLDTETMQQLNAEVAVDEQDPRAVAEDWLKSEGLL</sequence>
<evidence type="ECO:0000259" key="1">
    <source>
        <dbReference type="Pfam" id="PF04069"/>
    </source>
</evidence>
<dbReference type="CDD" id="cd13528">
    <property type="entry name" value="PBP2_osmoprotectants"/>
    <property type="match status" value="1"/>
</dbReference>